<proteinExistence type="predicted"/>
<dbReference type="AlphaFoldDB" id="R1AWM9"/>
<keyword evidence="2" id="KW-1133">Transmembrane helix</keyword>
<gene>
    <name evidence="4" type="ORF">L21TH_0929</name>
</gene>
<dbReference type="InterPro" id="IPR002508">
    <property type="entry name" value="MurNAc-LAA_cat"/>
</dbReference>
<keyword evidence="2" id="KW-0812">Transmembrane</keyword>
<dbReference type="GO" id="GO:0008745">
    <property type="term" value="F:N-acetylmuramoyl-L-alanine amidase activity"/>
    <property type="evidence" value="ECO:0007669"/>
    <property type="project" value="UniProtKB-EC"/>
</dbReference>
<evidence type="ECO:0000259" key="3">
    <source>
        <dbReference type="SMART" id="SM00646"/>
    </source>
</evidence>
<dbReference type="InterPro" id="IPR050695">
    <property type="entry name" value="N-acetylmuramoyl_amidase_3"/>
</dbReference>
<dbReference type="SMART" id="SM00646">
    <property type="entry name" value="Ami_3"/>
    <property type="match status" value="1"/>
</dbReference>
<keyword evidence="1 4" id="KW-0378">Hydrolase</keyword>
<dbReference type="OrthoDB" id="9806267at2"/>
<dbReference type="Gene3D" id="3.40.630.40">
    <property type="entry name" value="Zn-dependent exopeptidases"/>
    <property type="match status" value="1"/>
</dbReference>
<accession>R1AWM9</accession>
<protein>
    <submittedName>
        <fullName evidence="4">N-acetylmuramoyl-L-alanine amidase</fullName>
        <ecNumber evidence="4">3.5.1.28</ecNumber>
    </submittedName>
</protein>
<dbReference type="NCBIfam" id="TIGR02883">
    <property type="entry name" value="spore_cwlD"/>
    <property type="match status" value="1"/>
</dbReference>
<dbReference type="SUPFAM" id="SSF53187">
    <property type="entry name" value="Zn-dependent exopeptidases"/>
    <property type="match status" value="1"/>
</dbReference>
<evidence type="ECO:0000256" key="1">
    <source>
        <dbReference type="ARBA" id="ARBA00022801"/>
    </source>
</evidence>
<dbReference type="PATRIC" id="fig|1304284.3.peg.914"/>
<dbReference type="Proteomes" id="UP000013378">
    <property type="component" value="Unassembled WGS sequence"/>
</dbReference>
<organism evidence="4 5">
    <name type="scientific">Caldisalinibacter kiritimatiensis</name>
    <dbReference type="NCBI Taxonomy" id="1304284"/>
    <lineage>
        <taxon>Bacteria</taxon>
        <taxon>Bacillati</taxon>
        <taxon>Bacillota</taxon>
        <taxon>Tissierellia</taxon>
        <taxon>Tissierellales</taxon>
        <taxon>Thermohalobacteraceae</taxon>
        <taxon>Caldisalinibacter</taxon>
    </lineage>
</organism>
<dbReference type="PANTHER" id="PTHR30404:SF0">
    <property type="entry name" value="N-ACETYLMURAMOYL-L-ALANINE AMIDASE AMIC"/>
    <property type="match status" value="1"/>
</dbReference>
<sequence>MKIIIIKKKHLLIIPIVIIGLLIYLFIPSKKESEEPAFFLPILDKVIAIDPGHGGVDPGAVGHFDKNEDDINLAISLNLRRLIEQSGGIVILTREEDEGLYTEKSDTYRAKKNEDLRNRRILINDSEPDVFISIHLNSFPQSRYYGAQTFYKKGCEESKKLALVIQEELKNTLDKNNNRVPQPRDSVYIIRESKAPAVLIECGFLSNPKEERLLNDPEYQEKVAWAIYSGLLRYFSDTSDE</sequence>
<dbReference type="Pfam" id="PF01520">
    <property type="entry name" value="Amidase_3"/>
    <property type="match status" value="1"/>
</dbReference>
<dbReference type="GO" id="GO:0009253">
    <property type="term" value="P:peptidoglycan catabolic process"/>
    <property type="evidence" value="ECO:0007669"/>
    <property type="project" value="InterPro"/>
</dbReference>
<keyword evidence="2" id="KW-0472">Membrane</keyword>
<feature type="transmembrane region" description="Helical" evidence="2">
    <location>
        <begin position="12"/>
        <end position="29"/>
    </location>
</feature>
<comment type="caution">
    <text evidence="4">The sequence shown here is derived from an EMBL/GenBank/DDBJ whole genome shotgun (WGS) entry which is preliminary data.</text>
</comment>
<dbReference type="CDD" id="cd02696">
    <property type="entry name" value="MurNAc-LAA"/>
    <property type="match status" value="1"/>
</dbReference>
<dbReference type="InterPro" id="IPR014234">
    <property type="entry name" value="Spore_CwlD"/>
</dbReference>
<dbReference type="STRING" id="1304284.L21TH_0929"/>
<feature type="domain" description="MurNAc-LAA" evidence="3">
    <location>
        <begin position="120"/>
        <end position="232"/>
    </location>
</feature>
<dbReference type="GO" id="GO:0030288">
    <property type="term" value="C:outer membrane-bounded periplasmic space"/>
    <property type="evidence" value="ECO:0007669"/>
    <property type="project" value="TreeGrafter"/>
</dbReference>
<dbReference type="EMBL" id="ARZA01000091">
    <property type="protein sequence ID" value="EOD01027.1"/>
    <property type="molecule type" value="Genomic_DNA"/>
</dbReference>
<dbReference type="PANTHER" id="PTHR30404">
    <property type="entry name" value="N-ACETYLMURAMOYL-L-ALANINE AMIDASE"/>
    <property type="match status" value="1"/>
</dbReference>
<dbReference type="RefSeq" id="WP_006310572.1">
    <property type="nucleotide sequence ID" value="NZ_ARZA01000091.1"/>
</dbReference>
<dbReference type="eggNOG" id="COG0860">
    <property type="taxonomic scope" value="Bacteria"/>
</dbReference>
<reference evidence="4 5" key="1">
    <citation type="journal article" date="2015" name="Geomicrobiol. J.">
        <title>Caldisalinibacter kiritimatiensis gen. nov., sp. nov., a moderately thermohalophilic thiosulfate-reducing bacterium from a hypersaline microbial mat.</title>
        <authorList>
            <person name="Ben Hania W."/>
            <person name="Joseph M."/>
            <person name="Fiebig A."/>
            <person name="Bunk B."/>
            <person name="Klenk H.-P."/>
            <person name="Fardeau M.-L."/>
            <person name="Spring S."/>
        </authorList>
    </citation>
    <scope>NUCLEOTIDE SEQUENCE [LARGE SCALE GENOMIC DNA]</scope>
    <source>
        <strain evidence="4 5">L21-TH-D2</strain>
    </source>
</reference>
<name>R1AWM9_9FIRM</name>
<dbReference type="EC" id="3.5.1.28" evidence="4"/>
<keyword evidence="5" id="KW-1185">Reference proteome</keyword>
<evidence type="ECO:0000313" key="4">
    <source>
        <dbReference type="EMBL" id="EOD01027.1"/>
    </source>
</evidence>
<evidence type="ECO:0000313" key="5">
    <source>
        <dbReference type="Proteomes" id="UP000013378"/>
    </source>
</evidence>
<evidence type="ECO:0000256" key="2">
    <source>
        <dbReference type="SAM" id="Phobius"/>
    </source>
</evidence>